<evidence type="ECO:0000256" key="1">
    <source>
        <dbReference type="SAM" id="MobiDB-lite"/>
    </source>
</evidence>
<keyword evidence="3" id="KW-1185">Reference proteome</keyword>
<feature type="region of interest" description="Disordered" evidence="1">
    <location>
        <begin position="1"/>
        <end position="72"/>
    </location>
</feature>
<feature type="compositionally biased region" description="Basic residues" evidence="1">
    <location>
        <begin position="13"/>
        <end position="22"/>
    </location>
</feature>
<proteinExistence type="predicted"/>
<name>A0ABN7RT67_OIKDI</name>
<sequence length="160" mass="18080">MSEKRAASSPRTGQRKKPRKSVLKSEVNGPVRRSERRKSRVSFAPKNEVKEFDDYTSNSSANNSAAKDISVDKENTMDLGFKSGEEGLRPIERIVDTLLTSAINLAITHGMSHELEALSAQRQVKNHSIPDQIKLQQQRLHQINSKFYQIGQSWTFNVDV</sequence>
<dbReference type="Proteomes" id="UP001158576">
    <property type="component" value="Chromosome PAR"/>
</dbReference>
<dbReference type="EMBL" id="OU015568">
    <property type="protein sequence ID" value="CAG5084965.1"/>
    <property type="molecule type" value="Genomic_DNA"/>
</dbReference>
<accession>A0ABN7RT67</accession>
<feature type="compositionally biased region" description="Low complexity" evidence="1">
    <location>
        <begin position="57"/>
        <end position="66"/>
    </location>
</feature>
<evidence type="ECO:0000313" key="2">
    <source>
        <dbReference type="EMBL" id="CAG5084965.1"/>
    </source>
</evidence>
<protein>
    <submittedName>
        <fullName evidence="2">Oidioi.mRNA.OKI2018_I69.PAR.g10782.t1.cds</fullName>
    </submittedName>
</protein>
<evidence type="ECO:0000313" key="3">
    <source>
        <dbReference type="Proteomes" id="UP001158576"/>
    </source>
</evidence>
<reference evidence="2 3" key="1">
    <citation type="submission" date="2021-04" db="EMBL/GenBank/DDBJ databases">
        <authorList>
            <person name="Bliznina A."/>
        </authorList>
    </citation>
    <scope>NUCLEOTIDE SEQUENCE [LARGE SCALE GENOMIC DNA]</scope>
</reference>
<gene>
    <name evidence="2" type="ORF">OKIOD_LOCUS2340</name>
</gene>
<organism evidence="2 3">
    <name type="scientific">Oikopleura dioica</name>
    <name type="common">Tunicate</name>
    <dbReference type="NCBI Taxonomy" id="34765"/>
    <lineage>
        <taxon>Eukaryota</taxon>
        <taxon>Metazoa</taxon>
        <taxon>Chordata</taxon>
        <taxon>Tunicata</taxon>
        <taxon>Appendicularia</taxon>
        <taxon>Copelata</taxon>
        <taxon>Oikopleuridae</taxon>
        <taxon>Oikopleura</taxon>
    </lineage>
</organism>